<proteinExistence type="predicted"/>
<dbReference type="EMBL" id="UYYB01097974">
    <property type="protein sequence ID" value="VDM76899.1"/>
    <property type="molecule type" value="Genomic_DNA"/>
</dbReference>
<feature type="region of interest" description="Disordered" evidence="1">
    <location>
        <begin position="78"/>
        <end position="98"/>
    </location>
</feature>
<dbReference type="Proteomes" id="UP000270094">
    <property type="component" value="Unassembled WGS sequence"/>
</dbReference>
<name>A0A3P7JAA2_STRVU</name>
<gene>
    <name evidence="2" type="ORF">SVUK_LOCUS11897</name>
</gene>
<organism evidence="2 3">
    <name type="scientific">Strongylus vulgaris</name>
    <name type="common">Blood worm</name>
    <dbReference type="NCBI Taxonomy" id="40348"/>
    <lineage>
        <taxon>Eukaryota</taxon>
        <taxon>Metazoa</taxon>
        <taxon>Ecdysozoa</taxon>
        <taxon>Nematoda</taxon>
        <taxon>Chromadorea</taxon>
        <taxon>Rhabditida</taxon>
        <taxon>Rhabditina</taxon>
        <taxon>Rhabditomorpha</taxon>
        <taxon>Strongyloidea</taxon>
        <taxon>Strongylidae</taxon>
        <taxon>Strongylus</taxon>
    </lineage>
</organism>
<evidence type="ECO:0000256" key="1">
    <source>
        <dbReference type="SAM" id="MobiDB-lite"/>
    </source>
</evidence>
<dbReference type="OrthoDB" id="5824153at2759"/>
<evidence type="ECO:0000313" key="2">
    <source>
        <dbReference type="EMBL" id="VDM76899.1"/>
    </source>
</evidence>
<protein>
    <submittedName>
        <fullName evidence="2">Uncharacterized protein</fullName>
    </submittedName>
</protein>
<reference evidence="2 3" key="1">
    <citation type="submission" date="2018-11" db="EMBL/GenBank/DDBJ databases">
        <authorList>
            <consortium name="Pathogen Informatics"/>
        </authorList>
    </citation>
    <scope>NUCLEOTIDE SEQUENCE [LARGE SCALE GENOMIC DNA]</scope>
</reference>
<evidence type="ECO:0000313" key="3">
    <source>
        <dbReference type="Proteomes" id="UP000270094"/>
    </source>
</evidence>
<dbReference type="AlphaFoldDB" id="A0A3P7JAA2"/>
<sequence>MSTPEIRVYEKTAPPKQLDYDDRSEKVQKADVHELDRKKMDLARAKVKKTKAARAQAKLEERNWVEFRKLQVLYDCRPKSRGASQRNDDSFPRRRRGVSMGFGERKAYFLAIRPNPRYAT</sequence>
<accession>A0A3P7JAA2</accession>
<keyword evidence="3" id="KW-1185">Reference proteome</keyword>